<keyword evidence="4" id="KW-1185">Reference proteome</keyword>
<feature type="transmembrane region" description="Helical" evidence="2">
    <location>
        <begin position="25"/>
        <end position="50"/>
    </location>
</feature>
<dbReference type="EMBL" id="KZ992780">
    <property type="protein sequence ID" value="RKP07009.1"/>
    <property type="molecule type" value="Genomic_DNA"/>
</dbReference>
<name>A0A4V1IWB8_9FUNG</name>
<gene>
    <name evidence="3" type="ORF">THASP1DRAFT_24757</name>
</gene>
<dbReference type="Gene3D" id="2.130.10.10">
    <property type="entry name" value="YVTN repeat-like/Quinoprotein amine dehydrogenase"/>
    <property type="match status" value="1"/>
</dbReference>
<evidence type="ECO:0000313" key="4">
    <source>
        <dbReference type="Proteomes" id="UP000271241"/>
    </source>
</evidence>
<evidence type="ECO:0000256" key="2">
    <source>
        <dbReference type="SAM" id="Phobius"/>
    </source>
</evidence>
<accession>A0A4V1IWB8</accession>
<evidence type="ECO:0000313" key="3">
    <source>
        <dbReference type="EMBL" id="RKP07009.1"/>
    </source>
</evidence>
<reference evidence="4" key="1">
    <citation type="journal article" date="2018" name="Nat. Microbiol.">
        <title>Leveraging single-cell genomics to expand the fungal tree of life.</title>
        <authorList>
            <person name="Ahrendt S.R."/>
            <person name="Quandt C.A."/>
            <person name="Ciobanu D."/>
            <person name="Clum A."/>
            <person name="Salamov A."/>
            <person name="Andreopoulos B."/>
            <person name="Cheng J.F."/>
            <person name="Woyke T."/>
            <person name="Pelin A."/>
            <person name="Henrissat B."/>
            <person name="Reynolds N.K."/>
            <person name="Benny G.L."/>
            <person name="Smith M.E."/>
            <person name="James T.Y."/>
            <person name="Grigoriev I.V."/>
        </authorList>
    </citation>
    <scope>NUCLEOTIDE SEQUENCE [LARGE SCALE GENOMIC DNA]</scope>
    <source>
        <strain evidence="4">RSA 1356</strain>
    </source>
</reference>
<dbReference type="AlphaFoldDB" id="A0A4V1IWB8"/>
<feature type="region of interest" description="Disordered" evidence="1">
    <location>
        <begin position="681"/>
        <end position="719"/>
    </location>
</feature>
<proteinExistence type="predicted"/>
<protein>
    <submittedName>
        <fullName evidence="3">Uncharacterized protein</fullName>
    </submittedName>
</protein>
<dbReference type="SUPFAM" id="SSF50998">
    <property type="entry name" value="Quinoprotein alcohol dehydrogenase-like"/>
    <property type="match status" value="1"/>
</dbReference>
<sequence length="1173" mass="126746">MSSCRGSLDAGLADTIVAPALSTPIYSSAVLVFRALFEPAGPNFLYILALPYSDMRLRAPRISVFAASTAAVVALTGLSALASVSVRPSGSDDPSATWLLPTADYLQYRQSYYARNGTLLVASFSGGCVMNAPQALPVDDSRRVAGHSIIFPSTDVWTVAGCQSYQEIIGAVLVAAPAVQAAGYPHYGALLLTSPYAGGVAAGPGDAFCNGRTPQLADSGSHGAAGAAGVKCEDPPMVNALPIPEAAENDTFHATSPVPLAFLRQEDGLRLQSHASSVGVLHALVEQEMGSWNRLFLSAGYIAKQWIVFTLRFWSVRSATVMVDLLSIPQRTNCHGQRHHHDTFLRYRAHLRRSTSKNAPARDLLFRLTILSGIGMINWATTILITQLSEVSAAVPAARLCLILANDLVALLTHFGVVVILGVPRHDPAKPSEAICSSGVVASRSFYAGNTIIEIPAYPVTQNDHASLLGHTAISNTSLPATATTTNWSLTEPSVYTSTMCAKRGGDDACCCHERATIGVAAFSGELVLRLVELADARTVLLLASTCHRLRRLIYAADGMGDGGPRLGAWSARVVDVALADSDGCRAEGFARLYQRRYPGVAYGREAELLGYVWQELRRAQLPRDWLLALCTREAIERRWRTRPQGRPFPPPQRHSWRRSGGLFVGGADVYDDCAKASGTRCTGQTAEHDDSDDDNGMAATNNEEEEDSDDDDDGDTMQRSSAMRWFRGRRILTGSDALIYGSIPGERCRRPVFVSASHVGLRDADGIAIYDRVLDRYWHLPLPHGVESSLGWGGTAAQYTAQHFISHGRGSVRVWPLAAMGSDAWCEATAESRRWRVTLRADALYAWDTLPFRANCWRVQCGEAFGEPSRSVDPRVATPATDPGVPRKLAKPIELVAPPCQGMATFQTSAVATGLACALLTPWDEENPPTDTLLNMSLDSPGGLAPVTSDAPDPVTTVCVWDVGAADVTDGLPLQPRRFTASFGRAKDGPAICEEFTADTMIIWCSYYQLLRYSARDIATLACYAPCTGQERWRAQLDNHFINNVVTCLAVGRIAAIGDDELLLLNLADGSILHALPACYRPQIQFGLDALLICSPRGSTTIEAVDTLTGKTCWKLETLEAWRRPGAVHNMDVYVTAGRIVLYLPHHKVAQEINFLSDGKSGRSRGRTIAAR</sequence>
<keyword evidence="2" id="KW-0472">Membrane</keyword>
<dbReference type="InterPro" id="IPR011047">
    <property type="entry name" value="Quinoprotein_ADH-like_sf"/>
</dbReference>
<evidence type="ECO:0000256" key="1">
    <source>
        <dbReference type="SAM" id="MobiDB-lite"/>
    </source>
</evidence>
<dbReference type="InterPro" id="IPR015943">
    <property type="entry name" value="WD40/YVTN_repeat-like_dom_sf"/>
</dbReference>
<organism evidence="3 4">
    <name type="scientific">Thamnocephalis sphaerospora</name>
    <dbReference type="NCBI Taxonomy" id="78915"/>
    <lineage>
        <taxon>Eukaryota</taxon>
        <taxon>Fungi</taxon>
        <taxon>Fungi incertae sedis</taxon>
        <taxon>Zoopagomycota</taxon>
        <taxon>Zoopagomycotina</taxon>
        <taxon>Zoopagomycetes</taxon>
        <taxon>Zoopagales</taxon>
        <taxon>Sigmoideomycetaceae</taxon>
        <taxon>Thamnocephalis</taxon>
    </lineage>
</organism>
<keyword evidence="2" id="KW-0812">Transmembrane</keyword>
<keyword evidence="2" id="KW-1133">Transmembrane helix</keyword>
<dbReference type="OrthoDB" id="10501230at2759"/>
<dbReference type="Proteomes" id="UP000271241">
    <property type="component" value="Unassembled WGS sequence"/>
</dbReference>
<feature type="compositionally biased region" description="Acidic residues" evidence="1">
    <location>
        <begin position="703"/>
        <end position="716"/>
    </location>
</feature>
<feature type="transmembrane region" description="Helical" evidence="2">
    <location>
        <begin position="62"/>
        <end position="82"/>
    </location>
</feature>